<name>A0ABQ9HR16_9NEOP</name>
<gene>
    <name evidence="3" type="ORF">PR048_012927</name>
</gene>
<accession>A0ABQ9HR16</accession>
<evidence type="ECO:0000313" key="3">
    <source>
        <dbReference type="EMBL" id="KAJ8886715.1"/>
    </source>
</evidence>
<keyword evidence="4" id="KW-1185">Reference proteome</keyword>
<protein>
    <recommendedName>
        <fullName evidence="2">PiggyBac transposable element-derived protein domain-containing protein</fullName>
    </recommendedName>
</protein>
<dbReference type="Proteomes" id="UP001159363">
    <property type="component" value="Chromosome X"/>
</dbReference>
<feature type="transmembrane region" description="Helical" evidence="1">
    <location>
        <begin position="247"/>
        <end position="267"/>
    </location>
</feature>
<organism evidence="3 4">
    <name type="scientific">Dryococelus australis</name>
    <dbReference type="NCBI Taxonomy" id="614101"/>
    <lineage>
        <taxon>Eukaryota</taxon>
        <taxon>Metazoa</taxon>
        <taxon>Ecdysozoa</taxon>
        <taxon>Arthropoda</taxon>
        <taxon>Hexapoda</taxon>
        <taxon>Insecta</taxon>
        <taxon>Pterygota</taxon>
        <taxon>Neoptera</taxon>
        <taxon>Polyneoptera</taxon>
        <taxon>Phasmatodea</taxon>
        <taxon>Verophasmatodea</taxon>
        <taxon>Anareolatae</taxon>
        <taxon>Phasmatidae</taxon>
        <taxon>Eurycanthinae</taxon>
        <taxon>Dryococelus</taxon>
    </lineage>
</organism>
<dbReference type="EMBL" id="JARBHB010000004">
    <property type="protein sequence ID" value="KAJ8886715.1"/>
    <property type="molecule type" value="Genomic_DNA"/>
</dbReference>
<evidence type="ECO:0000259" key="2">
    <source>
        <dbReference type="Pfam" id="PF13843"/>
    </source>
</evidence>
<keyword evidence="1" id="KW-1133">Transmembrane helix</keyword>
<keyword evidence="1" id="KW-0472">Membrane</keyword>
<dbReference type="Pfam" id="PF13843">
    <property type="entry name" value="DDE_Tnp_1_7"/>
    <property type="match status" value="2"/>
</dbReference>
<sequence length="274" mass="31884">MWIQFWKAGNCFFPANIVEKIIDSTNKYLAKMRERVSHPRNVCIFGSFVHTQQINLQELWVDDGTAPEFFRATMSIKRFATLLRALRFDDLDTQETWKKVDNLALIRNMQQLLSIDWRYMEVNCLKVHTELTTKLAIWTRRRTFEGPQTDNRWDNSNSTIVPGHKRKGNSQHYVCFGKKCLLVSYVPKKGKNVLMISTMHNSDTKDESTGDMCKPEVITFYNLTKGGVDVVDEMKASYSVSRISYCWPLTVFFTIMKIACINSLIIYKCNTNDQ</sequence>
<dbReference type="InterPro" id="IPR029526">
    <property type="entry name" value="PGBD"/>
</dbReference>
<proteinExistence type="predicted"/>
<feature type="domain" description="PiggyBac transposable element-derived protein" evidence="2">
    <location>
        <begin position="165"/>
        <end position="263"/>
    </location>
</feature>
<keyword evidence="1" id="KW-0812">Transmembrane</keyword>
<dbReference type="PANTHER" id="PTHR46599">
    <property type="entry name" value="PIGGYBAC TRANSPOSABLE ELEMENT-DERIVED PROTEIN 4"/>
    <property type="match status" value="1"/>
</dbReference>
<comment type="caution">
    <text evidence="3">The sequence shown here is derived from an EMBL/GenBank/DDBJ whole genome shotgun (WGS) entry which is preliminary data.</text>
</comment>
<evidence type="ECO:0000256" key="1">
    <source>
        <dbReference type="SAM" id="Phobius"/>
    </source>
</evidence>
<feature type="domain" description="PiggyBac transposable element-derived protein" evidence="2">
    <location>
        <begin position="11"/>
        <end position="111"/>
    </location>
</feature>
<evidence type="ECO:0000313" key="4">
    <source>
        <dbReference type="Proteomes" id="UP001159363"/>
    </source>
</evidence>
<reference evidence="3 4" key="1">
    <citation type="submission" date="2023-02" db="EMBL/GenBank/DDBJ databases">
        <title>LHISI_Scaffold_Assembly.</title>
        <authorList>
            <person name="Stuart O.P."/>
            <person name="Cleave R."/>
            <person name="Magrath M.J.L."/>
            <person name="Mikheyev A.S."/>
        </authorList>
    </citation>
    <scope>NUCLEOTIDE SEQUENCE [LARGE SCALE GENOMIC DNA]</scope>
    <source>
        <strain evidence="3">Daus_M_001</strain>
        <tissue evidence="3">Leg muscle</tissue>
    </source>
</reference>
<dbReference type="PANTHER" id="PTHR46599:SF6">
    <property type="entry name" value="DUAL SPECIFICITY PHOSPHATASE 26"/>
    <property type="match status" value="1"/>
</dbReference>